<evidence type="ECO:0000313" key="3">
    <source>
        <dbReference type="Proteomes" id="UP000634136"/>
    </source>
</evidence>
<evidence type="ECO:0000256" key="1">
    <source>
        <dbReference type="SAM" id="MobiDB-lite"/>
    </source>
</evidence>
<evidence type="ECO:0000313" key="2">
    <source>
        <dbReference type="EMBL" id="KAF7836281.1"/>
    </source>
</evidence>
<proteinExistence type="predicted"/>
<dbReference type="Proteomes" id="UP000634136">
    <property type="component" value="Unassembled WGS sequence"/>
</dbReference>
<comment type="caution">
    <text evidence="2">The sequence shown here is derived from an EMBL/GenBank/DDBJ whole genome shotgun (WGS) entry which is preliminary data.</text>
</comment>
<protein>
    <submittedName>
        <fullName evidence="2">Uncharacterized protein</fullName>
    </submittedName>
</protein>
<reference evidence="2" key="1">
    <citation type="submission" date="2020-09" db="EMBL/GenBank/DDBJ databases">
        <title>Genome-Enabled Discovery of Anthraquinone Biosynthesis in Senna tora.</title>
        <authorList>
            <person name="Kang S.-H."/>
            <person name="Pandey R.P."/>
            <person name="Lee C.-M."/>
            <person name="Sim J.-S."/>
            <person name="Jeong J.-T."/>
            <person name="Choi B.-S."/>
            <person name="Jung M."/>
            <person name="Ginzburg D."/>
            <person name="Zhao K."/>
            <person name="Won S.Y."/>
            <person name="Oh T.-J."/>
            <person name="Yu Y."/>
            <person name="Kim N.-H."/>
            <person name="Lee O.R."/>
            <person name="Lee T.-H."/>
            <person name="Bashyal P."/>
            <person name="Kim T.-S."/>
            <person name="Lee W.-H."/>
            <person name="Kawkins C."/>
            <person name="Kim C.-K."/>
            <person name="Kim J.S."/>
            <person name="Ahn B.O."/>
            <person name="Rhee S.Y."/>
            <person name="Sohng J.K."/>
        </authorList>
    </citation>
    <scope>NUCLEOTIDE SEQUENCE</scope>
    <source>
        <tissue evidence="2">Leaf</tissue>
    </source>
</reference>
<dbReference type="AlphaFoldDB" id="A0A835CC50"/>
<accession>A0A835CC50</accession>
<dbReference type="EMBL" id="JAAIUW010000004">
    <property type="protein sequence ID" value="KAF7836281.1"/>
    <property type="molecule type" value="Genomic_DNA"/>
</dbReference>
<keyword evidence="3" id="KW-1185">Reference proteome</keyword>
<gene>
    <name evidence="2" type="ORF">G2W53_011140</name>
</gene>
<feature type="compositionally biased region" description="Polar residues" evidence="1">
    <location>
        <begin position="28"/>
        <end position="38"/>
    </location>
</feature>
<sequence>MNNDAASCTFPRILVAEDRKGRRERTKNLTTRTTSLEAQSIDHPVQANLSL</sequence>
<organism evidence="2 3">
    <name type="scientific">Senna tora</name>
    <dbReference type="NCBI Taxonomy" id="362788"/>
    <lineage>
        <taxon>Eukaryota</taxon>
        <taxon>Viridiplantae</taxon>
        <taxon>Streptophyta</taxon>
        <taxon>Embryophyta</taxon>
        <taxon>Tracheophyta</taxon>
        <taxon>Spermatophyta</taxon>
        <taxon>Magnoliopsida</taxon>
        <taxon>eudicotyledons</taxon>
        <taxon>Gunneridae</taxon>
        <taxon>Pentapetalae</taxon>
        <taxon>rosids</taxon>
        <taxon>fabids</taxon>
        <taxon>Fabales</taxon>
        <taxon>Fabaceae</taxon>
        <taxon>Caesalpinioideae</taxon>
        <taxon>Cassia clade</taxon>
        <taxon>Senna</taxon>
    </lineage>
</organism>
<feature type="region of interest" description="Disordered" evidence="1">
    <location>
        <begin position="18"/>
        <end position="51"/>
    </location>
</feature>
<name>A0A835CC50_9FABA</name>